<evidence type="ECO:0000256" key="1">
    <source>
        <dbReference type="SAM" id="Phobius"/>
    </source>
</evidence>
<evidence type="ECO:0008006" key="4">
    <source>
        <dbReference type="Google" id="ProtNLM"/>
    </source>
</evidence>
<gene>
    <name evidence="2" type="ORF">NSPWAT_1263</name>
</gene>
<sequence>MRFLNRRPHLKILLLNGFIFVLCMGFLVAVELFAAYLPLFAQPAGQLQHVINPKGEYSLYSPQGDIRRFNGEVLKWDVNFLFFTNSASVEVKFFKEDNVYHSTLLAETKGFVGFFTAYRKHFYHSKFDIIDEGNRVRTSRFIRQVIVGDRVEETSHILDYGSRNHFWMDYVNKNMEDQGREDIPKGIYFDDILAAFYNFRNEVYGKVDKGKGYFINTIPEKSMKAIQVYIYTDEEKRNAANSDALKPQNEYLIKIKIPKDVFKTKDGELIFWTSPHLIPLETTIKNYILLGDLHGKFRGGVFPASNDVAEVTHDQSQSQ</sequence>
<keyword evidence="1" id="KW-1133">Transmembrane helix</keyword>
<protein>
    <recommendedName>
        <fullName evidence="4">DUF3108 domain-containing protein</fullName>
    </recommendedName>
</protein>
<keyword evidence="1" id="KW-0812">Transmembrane</keyword>
<reference evidence="2 3" key="1">
    <citation type="submission" date="2022-09" db="EMBL/GenBank/DDBJ databases">
        <authorList>
            <person name="Kop L."/>
        </authorList>
    </citation>
    <scope>NUCLEOTIDE SEQUENCE [LARGE SCALE GENOMIC DNA]</scope>
    <source>
        <strain evidence="2 3">347</strain>
    </source>
</reference>
<keyword evidence="1" id="KW-0472">Membrane</keyword>
<name>A0ABM9HDE2_9BACT</name>
<organism evidence="2 3">
    <name type="scientific">Nitrospina watsonii</name>
    <dbReference type="NCBI Taxonomy" id="1323948"/>
    <lineage>
        <taxon>Bacteria</taxon>
        <taxon>Pseudomonadati</taxon>
        <taxon>Nitrospinota/Tectimicrobiota group</taxon>
        <taxon>Nitrospinota</taxon>
        <taxon>Nitrospinia</taxon>
        <taxon>Nitrospinales</taxon>
        <taxon>Nitrospinaceae</taxon>
        <taxon>Nitrospina</taxon>
    </lineage>
</organism>
<feature type="transmembrane region" description="Helical" evidence="1">
    <location>
        <begin position="12"/>
        <end position="37"/>
    </location>
</feature>
<dbReference type="EMBL" id="OX336137">
    <property type="protein sequence ID" value="CAI2718122.1"/>
    <property type="molecule type" value="Genomic_DNA"/>
</dbReference>
<keyword evidence="3" id="KW-1185">Reference proteome</keyword>
<proteinExistence type="predicted"/>
<evidence type="ECO:0000313" key="3">
    <source>
        <dbReference type="Proteomes" id="UP001157733"/>
    </source>
</evidence>
<dbReference type="Proteomes" id="UP001157733">
    <property type="component" value="Chromosome"/>
</dbReference>
<evidence type="ECO:0000313" key="2">
    <source>
        <dbReference type="EMBL" id="CAI2718122.1"/>
    </source>
</evidence>
<accession>A0ABM9HDE2</accession>